<accession>A0A4R3LU55</accession>
<evidence type="ECO:0000313" key="2">
    <source>
        <dbReference type="EMBL" id="TCT04044.1"/>
    </source>
</evidence>
<protein>
    <submittedName>
        <fullName evidence="2">Amidase</fullName>
    </submittedName>
</protein>
<dbReference type="NCBIfam" id="NF005686">
    <property type="entry name" value="PRK07486.1"/>
    <property type="match status" value="1"/>
</dbReference>
<reference evidence="2 3" key="1">
    <citation type="submission" date="2019-03" db="EMBL/GenBank/DDBJ databases">
        <title>Genomic Encyclopedia of Type Strains, Phase IV (KMG-IV): sequencing the most valuable type-strain genomes for metagenomic binning, comparative biology and taxonomic classification.</title>
        <authorList>
            <person name="Goeker M."/>
        </authorList>
    </citation>
    <scope>NUCLEOTIDE SEQUENCE [LARGE SCALE GENOMIC DNA]</scope>
    <source>
        <strain evidence="2 3">DSM 24591</strain>
    </source>
</reference>
<gene>
    <name evidence="2" type="ORF">EDC26_11321</name>
</gene>
<dbReference type="PANTHER" id="PTHR11895:SF76">
    <property type="entry name" value="INDOLEACETAMIDE HYDROLASE"/>
    <property type="match status" value="1"/>
</dbReference>
<feature type="domain" description="Amidase" evidence="1">
    <location>
        <begin position="28"/>
        <end position="452"/>
    </location>
</feature>
<proteinExistence type="predicted"/>
<dbReference type="OrthoDB" id="8576090at2"/>
<comment type="caution">
    <text evidence="2">The sequence shown here is derived from an EMBL/GenBank/DDBJ whole genome shotgun (WGS) entry which is preliminary data.</text>
</comment>
<dbReference type="Proteomes" id="UP000295525">
    <property type="component" value="Unassembled WGS sequence"/>
</dbReference>
<dbReference type="InterPro" id="IPR036928">
    <property type="entry name" value="AS_sf"/>
</dbReference>
<dbReference type="SUPFAM" id="SSF75304">
    <property type="entry name" value="Amidase signature (AS) enzymes"/>
    <property type="match status" value="1"/>
</dbReference>
<dbReference type="InterPro" id="IPR000120">
    <property type="entry name" value="Amidase"/>
</dbReference>
<dbReference type="InterPro" id="IPR023631">
    <property type="entry name" value="Amidase_dom"/>
</dbReference>
<dbReference type="EMBL" id="SMAJ01000013">
    <property type="protein sequence ID" value="TCT04044.1"/>
    <property type="molecule type" value="Genomic_DNA"/>
</dbReference>
<dbReference type="RefSeq" id="WP_132584011.1">
    <property type="nucleotide sequence ID" value="NZ_SMAJ01000013.1"/>
</dbReference>
<name>A0A4R3LU55_9BURK</name>
<dbReference type="Gene3D" id="3.90.1300.10">
    <property type="entry name" value="Amidase signature (AS) domain"/>
    <property type="match status" value="1"/>
</dbReference>
<organism evidence="2 3">
    <name type="scientific">Paralcaligenes ureilyticus</name>
    <dbReference type="NCBI Taxonomy" id="627131"/>
    <lineage>
        <taxon>Bacteria</taxon>
        <taxon>Pseudomonadati</taxon>
        <taxon>Pseudomonadota</taxon>
        <taxon>Betaproteobacteria</taxon>
        <taxon>Burkholderiales</taxon>
        <taxon>Alcaligenaceae</taxon>
        <taxon>Paralcaligenes</taxon>
    </lineage>
</organism>
<dbReference type="PANTHER" id="PTHR11895">
    <property type="entry name" value="TRANSAMIDASE"/>
    <property type="match status" value="1"/>
</dbReference>
<sequence length="473" mass="51318">MSQNHDICSMTATEMAAAIRAGHLSATETVSAHLARIENVNSKVNAIITLHAEQAIAAAKAADEAQAHGATLGPLHGLPVAHKDLLLTKGMRTTFGSKIYEHFVPTENSLIVERQLQAGAISLGKTNTPEFGAGSQTFNAVFGATRNPYDLSRTCGGSSGGSAVALATGMVALADGTDMFGSLRCPANYTNTVGLRPSVGRVPQIPEHNGWDSLSVSGPMARTVKDIALHLSVMAGPDARDPLSITEDGARFRAPLERSLKGVRIAFSPTMGGLPIDKQVSQAIDAQRHVFQDLGCIVEDACPDFRHAHEIAMALRAYSFELRLGPIMNQHPGVMKSTIVRDIEAGRRLSASQLAQVEKLRTALFQRVHHFMQTYEFMVFPVNQVPPFPIEQEYVTEIDGVKMESYIDWMRSLYYVTTTTHPAISVPCGFTETGLPVGVQIVGRHRCEFELLQMAYAFEQATQIGLRRPAILD</sequence>
<dbReference type="Pfam" id="PF01425">
    <property type="entry name" value="Amidase"/>
    <property type="match status" value="1"/>
</dbReference>
<keyword evidence="3" id="KW-1185">Reference proteome</keyword>
<dbReference type="AlphaFoldDB" id="A0A4R3LU55"/>
<evidence type="ECO:0000313" key="3">
    <source>
        <dbReference type="Proteomes" id="UP000295525"/>
    </source>
</evidence>
<evidence type="ECO:0000259" key="1">
    <source>
        <dbReference type="Pfam" id="PF01425"/>
    </source>
</evidence>
<dbReference type="GO" id="GO:0003824">
    <property type="term" value="F:catalytic activity"/>
    <property type="evidence" value="ECO:0007669"/>
    <property type="project" value="InterPro"/>
</dbReference>